<keyword evidence="2 6" id="KW-0121">Carboxypeptidase</keyword>
<evidence type="ECO:0000256" key="6">
    <source>
        <dbReference type="RuleBase" id="RU361156"/>
    </source>
</evidence>
<evidence type="ECO:0000256" key="1">
    <source>
        <dbReference type="ARBA" id="ARBA00009431"/>
    </source>
</evidence>
<comment type="caution">
    <text evidence="7">The sequence shown here is derived from an EMBL/GenBank/DDBJ whole genome shotgun (WGS) entry which is preliminary data.</text>
</comment>
<dbReference type="SUPFAM" id="SSF53474">
    <property type="entry name" value="alpha/beta-Hydrolases"/>
    <property type="match status" value="1"/>
</dbReference>
<accession>A0A9P4I037</accession>
<dbReference type="Pfam" id="PF00450">
    <property type="entry name" value="Peptidase_S10"/>
    <property type="match status" value="1"/>
</dbReference>
<keyword evidence="4 6" id="KW-0378">Hydrolase</keyword>
<dbReference type="PROSITE" id="PS00131">
    <property type="entry name" value="CARBOXYPEPT_SER_SER"/>
    <property type="match status" value="1"/>
</dbReference>
<keyword evidence="8" id="KW-1185">Reference proteome</keyword>
<evidence type="ECO:0000256" key="3">
    <source>
        <dbReference type="ARBA" id="ARBA00022670"/>
    </source>
</evidence>
<evidence type="ECO:0000256" key="2">
    <source>
        <dbReference type="ARBA" id="ARBA00022645"/>
    </source>
</evidence>
<dbReference type="InterPro" id="IPR001563">
    <property type="entry name" value="Peptidase_S10"/>
</dbReference>
<organism evidence="7 8">
    <name type="scientific">Saccharata proteae CBS 121410</name>
    <dbReference type="NCBI Taxonomy" id="1314787"/>
    <lineage>
        <taxon>Eukaryota</taxon>
        <taxon>Fungi</taxon>
        <taxon>Dikarya</taxon>
        <taxon>Ascomycota</taxon>
        <taxon>Pezizomycotina</taxon>
        <taxon>Dothideomycetes</taxon>
        <taxon>Dothideomycetes incertae sedis</taxon>
        <taxon>Botryosphaeriales</taxon>
        <taxon>Saccharataceae</taxon>
        <taxon>Saccharata</taxon>
    </lineage>
</organism>
<dbReference type="InterPro" id="IPR029058">
    <property type="entry name" value="AB_hydrolase_fold"/>
</dbReference>
<keyword evidence="5" id="KW-0325">Glycoprotein</keyword>
<dbReference type="Proteomes" id="UP000799776">
    <property type="component" value="Unassembled WGS sequence"/>
</dbReference>
<evidence type="ECO:0000256" key="4">
    <source>
        <dbReference type="ARBA" id="ARBA00022801"/>
    </source>
</evidence>
<dbReference type="GO" id="GO:0006508">
    <property type="term" value="P:proteolysis"/>
    <property type="evidence" value="ECO:0007669"/>
    <property type="project" value="UniProtKB-KW"/>
</dbReference>
<protein>
    <recommendedName>
        <fullName evidence="6">Carboxypeptidase</fullName>
        <ecNumber evidence="6">3.4.16.-</ecNumber>
    </recommendedName>
</protein>
<gene>
    <name evidence="7" type="ORF">K490DRAFT_71078</name>
</gene>
<dbReference type="OrthoDB" id="443318at2759"/>
<dbReference type="PANTHER" id="PTHR11802:SF131">
    <property type="entry name" value="CARBOXYPEPTIDASE"/>
    <property type="match status" value="1"/>
</dbReference>
<comment type="similarity">
    <text evidence="1 6">Belongs to the peptidase S10 family.</text>
</comment>
<dbReference type="PANTHER" id="PTHR11802">
    <property type="entry name" value="SERINE PROTEASE FAMILY S10 SERINE CARBOXYPEPTIDASE"/>
    <property type="match status" value="1"/>
</dbReference>
<keyword evidence="3 6" id="KW-0645">Protease</keyword>
<dbReference type="Gene3D" id="3.40.50.1820">
    <property type="entry name" value="alpha/beta hydrolase"/>
    <property type="match status" value="1"/>
</dbReference>
<dbReference type="GO" id="GO:0004185">
    <property type="term" value="F:serine-type carboxypeptidase activity"/>
    <property type="evidence" value="ECO:0007669"/>
    <property type="project" value="UniProtKB-UniRule"/>
</dbReference>
<evidence type="ECO:0000313" key="7">
    <source>
        <dbReference type="EMBL" id="KAF2090727.1"/>
    </source>
</evidence>
<dbReference type="PRINTS" id="PR00724">
    <property type="entry name" value="CRBOXYPTASEC"/>
</dbReference>
<dbReference type="AlphaFoldDB" id="A0A9P4I037"/>
<dbReference type="GO" id="GO:0000324">
    <property type="term" value="C:fungal-type vacuole"/>
    <property type="evidence" value="ECO:0007669"/>
    <property type="project" value="TreeGrafter"/>
</dbReference>
<evidence type="ECO:0000256" key="5">
    <source>
        <dbReference type="ARBA" id="ARBA00023180"/>
    </source>
</evidence>
<sequence length="540" mass="59834">MKITARQSYRAASTQIPLADVRGLPSIPTDVKTIRAPSGVEIRYKEPGICESTPGVRSYAGYVSLNETMNMFFWFFEARKDPHDAPFTLWLNGGPGADSMIGLFQENGPCNITEELTAQHNPYSWNEVSNMLYLSEPIGVGFSYESEKTGCYDSSNGKYVDCPEPDGRYAYNDPYAYPTTDLAAAGAWQVLQGLLSDLPQLDPDLRTEDVKFNLWTESYGGHYGPAFYNYFYDHNEAISNGTENGTHVIMDTLGIINGIVDIKIQAPSLYEFAVNNTYGIKSVNDTVYTFMKQVYSMPHGCSDYVDACAAADRSTLHGRVICATASNICHGLIRNIYTALSGRGTYDIRHPHDDPTPADYFIDYLNQASIQAALGVDLNYTSASSEAVATGFHDYGDYAYPTFKTDLEEILDRGVRVALFYGDADFTCNWFGGETVSLALNYSHAAEFAAAGYAPFVVDGEEYGAVRQYGNFSFARIYESGHEIPYYQPKASLEFFRRTLGNFTIADGMERVTEGYKTNGTAKATHTEAYVPLPTLYESP</sequence>
<dbReference type="EMBL" id="ML978712">
    <property type="protein sequence ID" value="KAF2090727.1"/>
    <property type="molecule type" value="Genomic_DNA"/>
</dbReference>
<dbReference type="EC" id="3.4.16.-" evidence="6"/>
<proteinExistence type="inferred from homology"/>
<reference evidence="7" key="1">
    <citation type="journal article" date="2020" name="Stud. Mycol.">
        <title>101 Dothideomycetes genomes: a test case for predicting lifestyles and emergence of pathogens.</title>
        <authorList>
            <person name="Haridas S."/>
            <person name="Albert R."/>
            <person name="Binder M."/>
            <person name="Bloem J."/>
            <person name="Labutti K."/>
            <person name="Salamov A."/>
            <person name="Andreopoulos B."/>
            <person name="Baker S."/>
            <person name="Barry K."/>
            <person name="Bills G."/>
            <person name="Bluhm B."/>
            <person name="Cannon C."/>
            <person name="Castanera R."/>
            <person name="Culley D."/>
            <person name="Daum C."/>
            <person name="Ezra D."/>
            <person name="Gonzalez J."/>
            <person name="Henrissat B."/>
            <person name="Kuo A."/>
            <person name="Liang C."/>
            <person name="Lipzen A."/>
            <person name="Lutzoni F."/>
            <person name="Magnuson J."/>
            <person name="Mondo S."/>
            <person name="Nolan M."/>
            <person name="Ohm R."/>
            <person name="Pangilinan J."/>
            <person name="Park H.-J."/>
            <person name="Ramirez L."/>
            <person name="Alfaro M."/>
            <person name="Sun H."/>
            <person name="Tritt A."/>
            <person name="Yoshinaga Y."/>
            <person name="Zwiers L.-H."/>
            <person name="Turgeon B."/>
            <person name="Goodwin S."/>
            <person name="Spatafora J."/>
            <person name="Crous P."/>
            <person name="Grigoriev I."/>
        </authorList>
    </citation>
    <scope>NUCLEOTIDE SEQUENCE</scope>
    <source>
        <strain evidence="7">CBS 121410</strain>
    </source>
</reference>
<evidence type="ECO:0000313" key="8">
    <source>
        <dbReference type="Proteomes" id="UP000799776"/>
    </source>
</evidence>
<name>A0A9P4I037_9PEZI</name>
<dbReference type="InterPro" id="IPR018202">
    <property type="entry name" value="Ser_caboxypep_ser_AS"/>
</dbReference>